<organism evidence="2 3">
    <name type="scientific">Thermoactinomyces daqus</name>
    <dbReference type="NCBI Taxonomy" id="1329516"/>
    <lineage>
        <taxon>Bacteria</taxon>
        <taxon>Bacillati</taxon>
        <taxon>Bacillota</taxon>
        <taxon>Bacilli</taxon>
        <taxon>Bacillales</taxon>
        <taxon>Thermoactinomycetaceae</taxon>
        <taxon>Thermoactinomyces</taxon>
    </lineage>
</organism>
<dbReference type="GO" id="GO:0003677">
    <property type="term" value="F:DNA binding"/>
    <property type="evidence" value="ECO:0007669"/>
    <property type="project" value="InterPro"/>
</dbReference>
<evidence type="ECO:0000259" key="1">
    <source>
        <dbReference type="PROSITE" id="PS50943"/>
    </source>
</evidence>
<dbReference type="OrthoDB" id="1859224at2"/>
<comment type="caution">
    <text evidence="2">The sequence shown here is derived from an EMBL/GenBank/DDBJ whole genome shotgun (WGS) entry which is preliminary data.</text>
</comment>
<dbReference type="Gene3D" id="1.10.260.40">
    <property type="entry name" value="lambda repressor-like DNA-binding domains"/>
    <property type="match status" value="1"/>
</dbReference>
<dbReference type="EMBL" id="JACEIP010000016">
    <property type="protein sequence ID" value="MBA4543433.1"/>
    <property type="molecule type" value="Genomic_DNA"/>
</dbReference>
<dbReference type="InterPro" id="IPR010982">
    <property type="entry name" value="Lambda_DNA-bd_dom_sf"/>
</dbReference>
<dbReference type="PROSITE" id="PS50943">
    <property type="entry name" value="HTH_CROC1"/>
    <property type="match status" value="1"/>
</dbReference>
<evidence type="ECO:0000313" key="2">
    <source>
        <dbReference type="EMBL" id="MBA4543433.1"/>
    </source>
</evidence>
<protein>
    <submittedName>
        <fullName evidence="2">Helix-turn-helix transcriptional regulator</fullName>
    </submittedName>
</protein>
<dbReference type="SUPFAM" id="SSF47413">
    <property type="entry name" value="lambda repressor-like DNA-binding domains"/>
    <property type="match status" value="1"/>
</dbReference>
<dbReference type="AlphaFoldDB" id="A0A7W2AJ01"/>
<dbReference type="RefSeq" id="WP_033102424.1">
    <property type="nucleotide sequence ID" value="NZ_JACEIP010000016.1"/>
</dbReference>
<dbReference type="InterPro" id="IPR001387">
    <property type="entry name" value="Cro/C1-type_HTH"/>
</dbReference>
<dbReference type="Proteomes" id="UP000530514">
    <property type="component" value="Unassembled WGS sequence"/>
</dbReference>
<evidence type="ECO:0000313" key="3">
    <source>
        <dbReference type="Proteomes" id="UP000530514"/>
    </source>
</evidence>
<keyword evidence="3" id="KW-1185">Reference proteome</keyword>
<reference evidence="2 3" key="1">
    <citation type="submission" date="2020-07" db="EMBL/GenBank/DDBJ databases">
        <authorList>
            <person name="Feng H."/>
        </authorList>
    </citation>
    <scope>NUCLEOTIDE SEQUENCE [LARGE SCALE GENOMIC DNA]</scope>
    <source>
        <strain evidence="3">s-11</strain>
    </source>
</reference>
<dbReference type="CDD" id="cd00093">
    <property type="entry name" value="HTH_XRE"/>
    <property type="match status" value="1"/>
</dbReference>
<dbReference type="Pfam" id="PF01381">
    <property type="entry name" value="HTH_3"/>
    <property type="match status" value="1"/>
</dbReference>
<sequence length="84" mass="9510">MKRNWLIKLRLKKGLSRRDVADQAGISRVTYGQYENGIRNPSVAAAQKLGSVLGFDWTIFFTINRCDSHQNDEHLQSTGTEGRS</sequence>
<dbReference type="SMART" id="SM00530">
    <property type="entry name" value="HTH_XRE"/>
    <property type="match status" value="1"/>
</dbReference>
<feature type="domain" description="HTH cro/C1-type" evidence="1">
    <location>
        <begin position="6"/>
        <end position="60"/>
    </location>
</feature>
<name>A0A7W2AJ01_9BACL</name>
<proteinExistence type="predicted"/>
<gene>
    <name evidence="2" type="ORF">H1164_11050</name>
</gene>
<accession>A0A7W2AJ01</accession>